<sequence>MKIKLTIHSATADIQCFANAYARHVYPAKSPSVEANAAIPLWNAAADDIALIFLKKPNQMFQKVKVPKSELLEIRF</sequence>
<dbReference type="Proteomes" id="UP000054805">
    <property type="component" value="Unassembled WGS sequence"/>
</dbReference>
<name>A0A0V1GXC4_TRIPS</name>
<accession>A0A0V1GXC4</accession>
<comment type="caution">
    <text evidence="1">The sequence shown here is derived from an EMBL/GenBank/DDBJ whole genome shotgun (WGS) entry which is preliminary data.</text>
</comment>
<dbReference type="EMBL" id="JYDS01000549">
    <property type="protein sequence ID" value="KRZ02962.1"/>
    <property type="molecule type" value="Genomic_DNA"/>
</dbReference>
<evidence type="ECO:0000313" key="1">
    <source>
        <dbReference type="EMBL" id="KRZ02962.1"/>
    </source>
</evidence>
<reference evidence="1 2" key="1">
    <citation type="submission" date="2015-01" db="EMBL/GenBank/DDBJ databases">
        <title>Evolution of Trichinella species and genotypes.</title>
        <authorList>
            <person name="Korhonen P.K."/>
            <person name="Edoardo P."/>
            <person name="Giuseppe L.R."/>
            <person name="Gasser R.B."/>
        </authorList>
    </citation>
    <scope>NUCLEOTIDE SEQUENCE [LARGE SCALE GENOMIC DNA]</scope>
    <source>
        <strain evidence="1">ISS588</strain>
    </source>
</reference>
<protein>
    <submittedName>
        <fullName evidence="1">Uncharacterized protein</fullName>
    </submittedName>
</protein>
<organism evidence="1 2">
    <name type="scientific">Trichinella pseudospiralis</name>
    <name type="common">Parasitic roundworm</name>
    <dbReference type="NCBI Taxonomy" id="6337"/>
    <lineage>
        <taxon>Eukaryota</taxon>
        <taxon>Metazoa</taxon>
        <taxon>Ecdysozoa</taxon>
        <taxon>Nematoda</taxon>
        <taxon>Enoplea</taxon>
        <taxon>Dorylaimia</taxon>
        <taxon>Trichinellida</taxon>
        <taxon>Trichinellidae</taxon>
        <taxon>Trichinella</taxon>
    </lineage>
</organism>
<proteinExistence type="predicted"/>
<evidence type="ECO:0000313" key="2">
    <source>
        <dbReference type="Proteomes" id="UP000054805"/>
    </source>
</evidence>
<gene>
    <name evidence="1" type="ORF">T4B_4692</name>
</gene>
<dbReference type="AlphaFoldDB" id="A0A0V1GXC4"/>
<keyword evidence="2" id="KW-1185">Reference proteome</keyword>